<comment type="catalytic activity">
    <reaction evidence="8">
        <text>L-seryl-[protein] + ATP = O-phospho-L-seryl-[protein] + ADP + H(+)</text>
        <dbReference type="Rhea" id="RHEA:17989"/>
        <dbReference type="Rhea" id="RHEA-COMP:9863"/>
        <dbReference type="Rhea" id="RHEA-COMP:11604"/>
        <dbReference type="ChEBI" id="CHEBI:15378"/>
        <dbReference type="ChEBI" id="CHEBI:29999"/>
        <dbReference type="ChEBI" id="CHEBI:30616"/>
        <dbReference type="ChEBI" id="CHEBI:83421"/>
        <dbReference type="ChEBI" id="CHEBI:456216"/>
        <dbReference type="EC" id="2.7.11.1"/>
    </reaction>
</comment>
<keyword evidence="5 12" id="KW-0418">Kinase</keyword>
<evidence type="ECO:0000256" key="9">
    <source>
        <dbReference type="SAM" id="MobiDB-lite"/>
    </source>
</evidence>
<keyword evidence="2 12" id="KW-0723">Serine/threonine-protein kinase</keyword>
<dbReference type="FunFam" id="1.10.510.10:FF:000021">
    <property type="entry name" value="Serine/threonine protein kinase"/>
    <property type="match status" value="1"/>
</dbReference>
<dbReference type="SUPFAM" id="SSF56112">
    <property type="entry name" value="Protein kinase-like (PK-like)"/>
    <property type="match status" value="1"/>
</dbReference>
<dbReference type="Pfam" id="PF00069">
    <property type="entry name" value="Pkinase"/>
    <property type="match status" value="1"/>
</dbReference>
<evidence type="ECO:0000256" key="7">
    <source>
        <dbReference type="ARBA" id="ARBA00047899"/>
    </source>
</evidence>
<comment type="catalytic activity">
    <reaction evidence="7">
        <text>L-threonyl-[protein] + ATP = O-phospho-L-threonyl-[protein] + ADP + H(+)</text>
        <dbReference type="Rhea" id="RHEA:46608"/>
        <dbReference type="Rhea" id="RHEA-COMP:11060"/>
        <dbReference type="Rhea" id="RHEA-COMP:11605"/>
        <dbReference type="ChEBI" id="CHEBI:15378"/>
        <dbReference type="ChEBI" id="CHEBI:30013"/>
        <dbReference type="ChEBI" id="CHEBI:30616"/>
        <dbReference type="ChEBI" id="CHEBI:61977"/>
        <dbReference type="ChEBI" id="CHEBI:456216"/>
        <dbReference type="EC" id="2.7.11.1"/>
    </reaction>
</comment>
<dbReference type="KEGG" id="erz:ER308_10900"/>
<proteinExistence type="predicted"/>
<evidence type="ECO:0000256" key="2">
    <source>
        <dbReference type="ARBA" id="ARBA00022527"/>
    </source>
</evidence>
<keyword evidence="6" id="KW-0067">ATP-binding</keyword>
<reference evidence="12 13" key="1">
    <citation type="submission" date="2019-01" db="EMBL/GenBank/DDBJ databases">
        <title>Egibacter rhizosphaerae EGI 80759T.</title>
        <authorList>
            <person name="Chen D.-D."/>
            <person name="Tian Y."/>
            <person name="Jiao J.-Y."/>
            <person name="Zhang X.-T."/>
            <person name="Zhang Y.-G."/>
            <person name="Zhang Y."/>
            <person name="Xiao M."/>
            <person name="Shu W.-S."/>
            <person name="Li W.-J."/>
        </authorList>
    </citation>
    <scope>NUCLEOTIDE SEQUENCE [LARGE SCALE GENOMIC DNA]</scope>
    <source>
        <strain evidence="12 13">EGI 80759</strain>
    </source>
</reference>
<dbReference type="InterPro" id="IPR000719">
    <property type="entry name" value="Prot_kinase_dom"/>
</dbReference>
<feature type="region of interest" description="Disordered" evidence="9">
    <location>
        <begin position="308"/>
        <end position="346"/>
    </location>
</feature>
<dbReference type="Gene3D" id="3.30.200.20">
    <property type="entry name" value="Phosphorylase Kinase, domain 1"/>
    <property type="match status" value="1"/>
</dbReference>
<dbReference type="GO" id="GO:0005524">
    <property type="term" value="F:ATP binding"/>
    <property type="evidence" value="ECO:0007669"/>
    <property type="project" value="UniProtKB-KW"/>
</dbReference>
<evidence type="ECO:0000313" key="12">
    <source>
        <dbReference type="EMBL" id="QBI20016.1"/>
    </source>
</evidence>
<dbReference type="PROSITE" id="PS50011">
    <property type="entry name" value="PROTEIN_KINASE_DOM"/>
    <property type="match status" value="1"/>
</dbReference>
<evidence type="ECO:0000256" key="3">
    <source>
        <dbReference type="ARBA" id="ARBA00022679"/>
    </source>
</evidence>
<protein>
    <recommendedName>
        <fullName evidence="1">non-specific serine/threonine protein kinase</fullName>
        <ecNumber evidence="1">2.7.11.1</ecNumber>
    </recommendedName>
</protein>
<dbReference type="GO" id="GO:0004674">
    <property type="term" value="F:protein serine/threonine kinase activity"/>
    <property type="evidence" value="ECO:0007669"/>
    <property type="project" value="UniProtKB-KW"/>
</dbReference>
<evidence type="ECO:0000256" key="10">
    <source>
        <dbReference type="SAM" id="Phobius"/>
    </source>
</evidence>
<dbReference type="FunFam" id="3.30.200.20:FF:000035">
    <property type="entry name" value="Serine/threonine protein kinase Stk1"/>
    <property type="match status" value="1"/>
</dbReference>
<dbReference type="Proteomes" id="UP000291469">
    <property type="component" value="Chromosome"/>
</dbReference>
<dbReference type="EMBL" id="CP036402">
    <property type="protein sequence ID" value="QBI20016.1"/>
    <property type="molecule type" value="Genomic_DNA"/>
</dbReference>
<dbReference type="InterPro" id="IPR011009">
    <property type="entry name" value="Kinase-like_dom_sf"/>
</dbReference>
<dbReference type="Gene3D" id="1.10.510.10">
    <property type="entry name" value="Transferase(Phosphotransferase) domain 1"/>
    <property type="match status" value="1"/>
</dbReference>
<name>A0A411YFQ0_9ACTN</name>
<dbReference type="GO" id="GO:0045717">
    <property type="term" value="P:negative regulation of fatty acid biosynthetic process"/>
    <property type="evidence" value="ECO:0007669"/>
    <property type="project" value="UniProtKB-ARBA"/>
</dbReference>
<gene>
    <name evidence="12" type="ORF">ER308_10900</name>
</gene>
<keyword evidence="10" id="KW-0472">Membrane</keyword>
<feature type="compositionally biased region" description="Low complexity" evidence="9">
    <location>
        <begin position="19"/>
        <end position="29"/>
    </location>
</feature>
<organism evidence="12 13">
    <name type="scientific">Egibacter rhizosphaerae</name>
    <dbReference type="NCBI Taxonomy" id="1670831"/>
    <lineage>
        <taxon>Bacteria</taxon>
        <taxon>Bacillati</taxon>
        <taxon>Actinomycetota</taxon>
        <taxon>Nitriliruptoria</taxon>
        <taxon>Egibacterales</taxon>
        <taxon>Egibacteraceae</taxon>
        <taxon>Egibacter</taxon>
    </lineage>
</organism>
<evidence type="ECO:0000256" key="5">
    <source>
        <dbReference type="ARBA" id="ARBA00022777"/>
    </source>
</evidence>
<keyword evidence="4" id="KW-0547">Nucleotide-binding</keyword>
<evidence type="ECO:0000256" key="1">
    <source>
        <dbReference type="ARBA" id="ARBA00012513"/>
    </source>
</evidence>
<dbReference type="AlphaFoldDB" id="A0A411YFQ0"/>
<dbReference type="EC" id="2.7.11.1" evidence="1"/>
<feature type="region of interest" description="Disordered" evidence="9">
    <location>
        <begin position="1"/>
        <end position="35"/>
    </location>
</feature>
<evidence type="ECO:0000313" key="13">
    <source>
        <dbReference type="Proteomes" id="UP000291469"/>
    </source>
</evidence>
<dbReference type="PANTHER" id="PTHR43289:SF34">
    <property type="entry name" value="SERINE_THREONINE-PROTEIN KINASE YBDM-RELATED"/>
    <property type="match status" value="1"/>
</dbReference>
<keyword evidence="10" id="KW-0812">Transmembrane</keyword>
<accession>A0A411YFQ0</accession>
<evidence type="ECO:0000259" key="11">
    <source>
        <dbReference type="PROSITE" id="PS50011"/>
    </source>
</evidence>
<evidence type="ECO:0000256" key="4">
    <source>
        <dbReference type="ARBA" id="ARBA00022741"/>
    </source>
</evidence>
<dbReference type="Gene3D" id="2.60.120.260">
    <property type="entry name" value="Galactose-binding domain-like"/>
    <property type="match status" value="1"/>
</dbReference>
<keyword evidence="13" id="KW-1185">Reference proteome</keyword>
<feature type="domain" description="Protein kinase" evidence="11">
    <location>
        <begin position="43"/>
        <end position="304"/>
    </location>
</feature>
<evidence type="ECO:0000256" key="6">
    <source>
        <dbReference type="ARBA" id="ARBA00022840"/>
    </source>
</evidence>
<dbReference type="CDD" id="cd14014">
    <property type="entry name" value="STKc_PknB_like"/>
    <property type="match status" value="1"/>
</dbReference>
<dbReference type="OrthoDB" id="9762169at2"/>
<dbReference type="SMART" id="SM00220">
    <property type="entry name" value="S_TKc"/>
    <property type="match status" value="1"/>
</dbReference>
<evidence type="ECO:0000256" key="8">
    <source>
        <dbReference type="ARBA" id="ARBA00048679"/>
    </source>
</evidence>
<keyword evidence="10" id="KW-1133">Transmembrane helix</keyword>
<feature type="compositionally biased region" description="Pro residues" evidence="9">
    <location>
        <begin position="320"/>
        <end position="331"/>
    </location>
</feature>
<feature type="transmembrane region" description="Helical" evidence="10">
    <location>
        <begin position="355"/>
        <end position="380"/>
    </location>
</feature>
<dbReference type="PANTHER" id="PTHR43289">
    <property type="entry name" value="MITOGEN-ACTIVATED PROTEIN KINASE KINASE KINASE 20-RELATED"/>
    <property type="match status" value="1"/>
</dbReference>
<keyword evidence="3" id="KW-0808">Transferase</keyword>
<sequence length="564" mass="60539">MSTTAIRRPTWMTQEDRTSALPAGATPTPTSGPPVPQVLARRYVLEERIAVGGMAEVWRAHDRTLARTVAVKILHEHLSADDAFRERFRREAVAAAKLGHPGVVAIFDTGDDAGWTYLVMEYVEGVTLKERVAEEGPLPLEDVASLAEQVAAALADAHLHGLVHRDVKPANILWAPDGIVKVADFGIAKAAQSSRDLTQTGTLLGTATYIAPEQVRGEPLDGRADQYAFACVLYEALTGTPPFLGNSTMETATMRLQEDPLPARSLRPDVPEAIEAALATALTVDPADRHRSVLELGWTFHPWAQRIAESSDDSTEASPPAEPPEGVPPPSTTNDTAESADAQASPRRFRRVEGAWLASVLASLAVVATLAAVGLASGLVDVDRIPRLVAEVVEGDDEADEETPVEIGAGDLTAFDPPEVEDYPGGNNVERDEQLPNLLDADASTFWRTELYEDAEFEGQKPGVGFTADLGEAHELAEITLHTPSDGISFEVRVADEPSDDVDDWETLDEVSGADSVEVIEGDGVEARYVLVYVVPPLVEPDFDGDDGQYAAAFSVLDIRGEPP</sequence>